<dbReference type="EMBL" id="KE524745">
    <property type="protein sequence ID" value="KFB36195.1"/>
    <property type="molecule type" value="Genomic_DNA"/>
</dbReference>
<evidence type="ECO:0000313" key="2">
    <source>
        <dbReference type="EnsemblMetazoa" id="ASIC003277-PA"/>
    </source>
</evidence>
<dbReference type="VEuPathDB" id="VectorBase:ASIC003277"/>
<evidence type="ECO:0000313" key="3">
    <source>
        <dbReference type="Proteomes" id="UP000030765"/>
    </source>
</evidence>
<dbReference type="EMBL" id="ATLV01011990">
    <property type="status" value="NOT_ANNOTATED_CDS"/>
    <property type="molecule type" value="Genomic_DNA"/>
</dbReference>
<proteinExistence type="predicted"/>
<name>A0A084VE01_ANOSI</name>
<protein>
    <submittedName>
        <fullName evidence="1 2">Mammalian cell entry protein</fullName>
    </submittedName>
</protein>
<dbReference type="AlphaFoldDB" id="A0A084VE01"/>
<dbReference type="EnsemblMetazoa" id="ASIC003277-RA">
    <property type="protein sequence ID" value="ASIC003277-PA"/>
    <property type="gene ID" value="ASIC003277"/>
</dbReference>
<reference evidence="2" key="2">
    <citation type="submission" date="2020-05" db="UniProtKB">
        <authorList>
            <consortium name="EnsemblMetazoa"/>
        </authorList>
    </citation>
    <scope>IDENTIFICATION</scope>
</reference>
<gene>
    <name evidence="1" type="ORF">ZHAS_00003277</name>
</gene>
<evidence type="ECO:0000313" key="1">
    <source>
        <dbReference type="EMBL" id="KFB36195.1"/>
    </source>
</evidence>
<sequence length="114" mass="12365">MEFYRPVSVLGVNRKKYLPANATVTVNKTCFVYGNHAVRRAAAQQPPSSMSMSGCPCPGSLVGCLLHKFASDSAGRHRVVRSSGKNRPVQTVRLVGNRPKVAPDLGQKWPESSN</sequence>
<dbReference type="EMBL" id="ATLV01011991">
    <property type="status" value="NOT_ANNOTATED_CDS"/>
    <property type="molecule type" value="Genomic_DNA"/>
</dbReference>
<keyword evidence="3" id="KW-1185">Reference proteome</keyword>
<reference evidence="1 3" key="1">
    <citation type="journal article" date="2014" name="BMC Genomics">
        <title>Genome sequence of Anopheles sinensis provides insight into genetics basis of mosquito competence for malaria parasites.</title>
        <authorList>
            <person name="Zhou D."/>
            <person name="Zhang D."/>
            <person name="Ding G."/>
            <person name="Shi L."/>
            <person name="Hou Q."/>
            <person name="Ye Y."/>
            <person name="Xu Y."/>
            <person name="Zhou H."/>
            <person name="Xiong C."/>
            <person name="Li S."/>
            <person name="Yu J."/>
            <person name="Hong S."/>
            <person name="Yu X."/>
            <person name="Zou P."/>
            <person name="Chen C."/>
            <person name="Chang X."/>
            <person name="Wang W."/>
            <person name="Lv Y."/>
            <person name="Sun Y."/>
            <person name="Ma L."/>
            <person name="Shen B."/>
            <person name="Zhu C."/>
        </authorList>
    </citation>
    <scope>NUCLEOTIDE SEQUENCE [LARGE SCALE GENOMIC DNA]</scope>
</reference>
<organism evidence="1">
    <name type="scientific">Anopheles sinensis</name>
    <name type="common">Mosquito</name>
    <dbReference type="NCBI Taxonomy" id="74873"/>
    <lineage>
        <taxon>Eukaryota</taxon>
        <taxon>Metazoa</taxon>
        <taxon>Ecdysozoa</taxon>
        <taxon>Arthropoda</taxon>
        <taxon>Hexapoda</taxon>
        <taxon>Insecta</taxon>
        <taxon>Pterygota</taxon>
        <taxon>Neoptera</taxon>
        <taxon>Endopterygota</taxon>
        <taxon>Diptera</taxon>
        <taxon>Nematocera</taxon>
        <taxon>Culicoidea</taxon>
        <taxon>Culicidae</taxon>
        <taxon>Anophelinae</taxon>
        <taxon>Anopheles</taxon>
    </lineage>
</organism>
<dbReference type="Proteomes" id="UP000030765">
    <property type="component" value="Unassembled WGS sequence"/>
</dbReference>
<accession>A0A084VE01</accession>